<name>A0A1L6RD20_9LACO</name>
<evidence type="ECO:0000313" key="2">
    <source>
        <dbReference type="Proteomes" id="UP000185473"/>
    </source>
</evidence>
<protein>
    <submittedName>
        <fullName evidence="1">Uncharacterized protein</fullName>
    </submittedName>
</protein>
<accession>A0A1L6RD20</accession>
<dbReference type="RefSeq" id="WP_075270126.1">
    <property type="nucleotide sequence ID" value="NZ_CP014332.1"/>
</dbReference>
<sequence>MKKIVFCFKATVIYSNNHFLGHWTDANYQKIYDKLTLACETLDANGYIQIIDEGLAENNQTKWTILTQLWAYHWAKSWRVAIKQATQWLEINDSAQWCERRCYGLNDKMDARIPIPLVKIAVNQQDMTVDEQSIWSISEEYLYGCQLMTYVLTNHCQLTILKLRSVGTQQWLGQRITMTTNQATPMALALSNQVEQVDWTSNGQLRQIGQQTFYVSHDRLVLETRLFKEELEQQRGLWHHYWQLFAIAWEKDYRWARLYQRLMYEIYLRKSIQEIQDLLWAPPLDVTGDFACLAWQCDWQPVLTGFWRQLIGGHMIDGQLVIVDWPQLPLLGKRELTIHLDQQKFKIRLTEWQMAVQPSKPLSVVSQQRQILCPRQCWTVIWQNG</sequence>
<dbReference type="EMBL" id="CP014332">
    <property type="protein sequence ID" value="APS42378.1"/>
    <property type="molecule type" value="Genomic_DNA"/>
</dbReference>
<dbReference type="STRING" id="1631871.FOL01_1519"/>
<dbReference type="Proteomes" id="UP000185473">
    <property type="component" value="Chromosome"/>
</dbReference>
<evidence type="ECO:0000313" key="1">
    <source>
        <dbReference type="EMBL" id="APS42378.1"/>
    </source>
</evidence>
<proteinExistence type="predicted"/>
<organism evidence="1 2">
    <name type="scientific">Weissella jogaejeotgali</name>
    <dbReference type="NCBI Taxonomy" id="1631871"/>
    <lineage>
        <taxon>Bacteria</taxon>
        <taxon>Bacillati</taxon>
        <taxon>Bacillota</taxon>
        <taxon>Bacilli</taxon>
        <taxon>Lactobacillales</taxon>
        <taxon>Lactobacillaceae</taxon>
        <taxon>Weissella</taxon>
    </lineage>
</organism>
<keyword evidence="2" id="KW-1185">Reference proteome</keyword>
<dbReference type="AlphaFoldDB" id="A0A1L6RD20"/>
<gene>
    <name evidence="1" type="ORF">FOL01_1519</name>
</gene>
<dbReference type="KEGG" id="wjo:FOL01_1519"/>
<dbReference type="OrthoDB" id="2149011at2"/>
<reference evidence="1 2" key="1">
    <citation type="submission" date="2016-02" db="EMBL/GenBank/DDBJ databases">
        <title>Complete Genome Sequence of Weissella jogaejeotgali FOL01.</title>
        <authorList>
            <person name="Lee J.-H."/>
            <person name="Ku H.-J."/>
        </authorList>
    </citation>
    <scope>NUCLEOTIDE SEQUENCE [LARGE SCALE GENOMIC DNA]</scope>
    <source>
        <strain evidence="1 2">FOL01</strain>
    </source>
</reference>